<dbReference type="EMBL" id="FOGG01000020">
    <property type="protein sequence ID" value="SER90837.1"/>
    <property type="molecule type" value="Genomic_DNA"/>
</dbReference>
<dbReference type="RefSeq" id="WP_090886013.1">
    <property type="nucleotide sequence ID" value="NZ_FOGG01000020.1"/>
</dbReference>
<dbReference type="Pfam" id="PF00027">
    <property type="entry name" value="cNMP_binding"/>
    <property type="match status" value="1"/>
</dbReference>
<gene>
    <name evidence="2" type="ORF">SAMN04488023_12039</name>
</gene>
<dbReference type="InterPro" id="IPR018490">
    <property type="entry name" value="cNMP-bd_dom_sf"/>
</dbReference>
<dbReference type="OrthoDB" id="762736at2"/>
<proteinExistence type="predicted"/>
<dbReference type="Gene3D" id="2.60.120.10">
    <property type="entry name" value="Jelly Rolls"/>
    <property type="match status" value="1"/>
</dbReference>
<name>A0A1H9T187_9SPHI</name>
<dbReference type="SUPFAM" id="SSF51206">
    <property type="entry name" value="cAMP-binding domain-like"/>
    <property type="match status" value="1"/>
</dbReference>
<dbReference type="InterPro" id="IPR000595">
    <property type="entry name" value="cNMP-bd_dom"/>
</dbReference>
<evidence type="ECO:0000313" key="2">
    <source>
        <dbReference type="EMBL" id="SER90837.1"/>
    </source>
</evidence>
<sequence length="160" mass="18776">METFLILSGALNTALREILLEVTLKKGTYILTAGSKQPHLWFILEGLLREITVDRYTQQTHTSWFWFNNSFVYAMPGFFDQAHSSVSIEVVKDTKVLLLSYPQCWELRTRFEQADLLFESIRSRYGLARKNHLKKILSIDTLSRYLAHQKQLNILFQLFD</sequence>
<dbReference type="InterPro" id="IPR014710">
    <property type="entry name" value="RmlC-like_jellyroll"/>
</dbReference>
<dbReference type="Proteomes" id="UP000199572">
    <property type="component" value="Unassembled WGS sequence"/>
</dbReference>
<accession>A0A1H9T187</accession>
<dbReference type="STRING" id="390241.SAMN04488023_12039"/>
<organism evidence="2 3">
    <name type="scientific">Pedobacter rhizosphaerae</name>
    <dbReference type="NCBI Taxonomy" id="390241"/>
    <lineage>
        <taxon>Bacteria</taxon>
        <taxon>Pseudomonadati</taxon>
        <taxon>Bacteroidota</taxon>
        <taxon>Sphingobacteriia</taxon>
        <taxon>Sphingobacteriales</taxon>
        <taxon>Sphingobacteriaceae</taxon>
        <taxon>Pedobacter</taxon>
    </lineage>
</organism>
<dbReference type="AlphaFoldDB" id="A0A1H9T187"/>
<feature type="domain" description="Cyclic nucleotide-binding" evidence="1">
    <location>
        <begin position="22"/>
        <end position="107"/>
    </location>
</feature>
<protein>
    <submittedName>
        <fullName evidence="2">Cyclic nucleotide-binding domain-containing protein</fullName>
    </submittedName>
</protein>
<evidence type="ECO:0000313" key="3">
    <source>
        <dbReference type="Proteomes" id="UP000199572"/>
    </source>
</evidence>
<evidence type="ECO:0000259" key="1">
    <source>
        <dbReference type="Pfam" id="PF00027"/>
    </source>
</evidence>
<keyword evidence="3" id="KW-1185">Reference proteome</keyword>
<reference evidence="2 3" key="1">
    <citation type="submission" date="2016-10" db="EMBL/GenBank/DDBJ databases">
        <authorList>
            <person name="de Groot N.N."/>
        </authorList>
    </citation>
    <scope>NUCLEOTIDE SEQUENCE [LARGE SCALE GENOMIC DNA]</scope>
    <source>
        <strain evidence="2 3">DSM 18610</strain>
    </source>
</reference>